<reference evidence="2 3" key="1">
    <citation type="submission" date="2016-12" db="EMBL/GenBank/DDBJ databases">
        <title>Trade-off between light-utilization and light-protection in marine flavobacteria.</title>
        <authorList>
            <person name="Kumagai Y."/>
            <person name="Yoshizawa S."/>
            <person name="Kogure K."/>
            <person name="Iwasaki W."/>
        </authorList>
    </citation>
    <scope>NUCLEOTIDE SEQUENCE [LARGE SCALE GENOMIC DNA]</scope>
    <source>
        <strain evidence="2 3">NBRC 108759</strain>
    </source>
</reference>
<evidence type="ECO:0000313" key="3">
    <source>
        <dbReference type="Proteomes" id="UP000238882"/>
    </source>
</evidence>
<accession>A0A2S7WPL9</accession>
<keyword evidence="1" id="KW-0472">Membrane</keyword>
<proteinExistence type="predicted"/>
<comment type="caution">
    <text evidence="2">The sequence shown here is derived from an EMBL/GenBank/DDBJ whole genome shotgun (WGS) entry which is preliminary data.</text>
</comment>
<evidence type="ECO:0000313" key="2">
    <source>
        <dbReference type="EMBL" id="PQJ79231.1"/>
    </source>
</evidence>
<protein>
    <submittedName>
        <fullName evidence="2">Uncharacterized protein</fullName>
    </submittedName>
</protein>
<name>A0A2S7WPL9_9FLAO</name>
<dbReference type="Proteomes" id="UP000238882">
    <property type="component" value="Unassembled WGS sequence"/>
</dbReference>
<evidence type="ECO:0000256" key="1">
    <source>
        <dbReference type="SAM" id="Phobius"/>
    </source>
</evidence>
<gene>
    <name evidence="2" type="ORF">BTO18_08625</name>
</gene>
<keyword evidence="1" id="KW-0812">Transmembrane</keyword>
<sequence>MLQHKSVLKIILVFILLPNIYLGQHIILKGFVEGINDEKLAYVNIGIKNIGTISDENGNLSVTKGTKIAIYVKVRQ</sequence>
<dbReference type="AlphaFoldDB" id="A0A2S7WPL9"/>
<organism evidence="2 3">
    <name type="scientific">Polaribacter porphyrae</name>
    <dbReference type="NCBI Taxonomy" id="1137780"/>
    <lineage>
        <taxon>Bacteria</taxon>
        <taxon>Pseudomonadati</taxon>
        <taxon>Bacteroidota</taxon>
        <taxon>Flavobacteriia</taxon>
        <taxon>Flavobacteriales</taxon>
        <taxon>Flavobacteriaceae</taxon>
    </lineage>
</organism>
<keyword evidence="1" id="KW-1133">Transmembrane helix</keyword>
<keyword evidence="3" id="KW-1185">Reference proteome</keyword>
<dbReference type="EMBL" id="MSCN01000001">
    <property type="protein sequence ID" value="PQJ79231.1"/>
    <property type="molecule type" value="Genomic_DNA"/>
</dbReference>
<feature type="transmembrane region" description="Helical" evidence="1">
    <location>
        <begin position="6"/>
        <end position="22"/>
    </location>
</feature>